<dbReference type="RefSeq" id="WP_106185420.1">
    <property type="nucleotide sequence ID" value="NZ_PVTF01000001.1"/>
</dbReference>
<reference evidence="2 3" key="1">
    <citation type="submission" date="2018-03" db="EMBL/GenBank/DDBJ databases">
        <title>Genomic Encyclopedia of Archaeal and Bacterial Type Strains, Phase II (KMG-II): from individual species to whole genera.</title>
        <authorList>
            <person name="Goeker M."/>
        </authorList>
    </citation>
    <scope>NUCLEOTIDE SEQUENCE [LARGE SCALE GENOMIC DNA]</scope>
    <source>
        <strain evidence="2 3">DSM 44720</strain>
    </source>
</reference>
<comment type="caution">
    <text evidence="2">The sequence shown here is derived from an EMBL/GenBank/DDBJ whole genome shotgun (WGS) entry which is preliminary data.</text>
</comment>
<dbReference type="EMBL" id="PVTF01000001">
    <property type="protein sequence ID" value="PRY46388.1"/>
    <property type="molecule type" value="Genomic_DNA"/>
</dbReference>
<dbReference type="GO" id="GO:0016747">
    <property type="term" value="F:acyltransferase activity, transferring groups other than amino-acyl groups"/>
    <property type="evidence" value="ECO:0007669"/>
    <property type="project" value="InterPro"/>
</dbReference>
<dbReference type="AlphaFoldDB" id="A0A2T0TLI8"/>
<dbReference type="OrthoDB" id="4403558at2"/>
<name>A0A2T0TLI8_9PSEU</name>
<dbReference type="Pfam" id="PF13302">
    <property type="entry name" value="Acetyltransf_3"/>
    <property type="match status" value="1"/>
</dbReference>
<accession>A0A2T0TLI8</accession>
<protein>
    <submittedName>
        <fullName evidence="2">RimJ/RimL family protein N-acetyltransferase</fullName>
    </submittedName>
</protein>
<evidence type="ECO:0000313" key="3">
    <source>
        <dbReference type="Proteomes" id="UP000239494"/>
    </source>
</evidence>
<dbReference type="PANTHER" id="PTHR43792:SF16">
    <property type="entry name" value="N-ACETYLTRANSFERASE DOMAIN-CONTAINING PROTEIN"/>
    <property type="match status" value="1"/>
</dbReference>
<proteinExistence type="predicted"/>
<dbReference type="PANTHER" id="PTHR43792">
    <property type="entry name" value="GNAT FAMILY, PUTATIVE (AFU_ORTHOLOGUE AFUA_3G00765)-RELATED-RELATED"/>
    <property type="match status" value="1"/>
</dbReference>
<evidence type="ECO:0000259" key="1">
    <source>
        <dbReference type="PROSITE" id="PS51186"/>
    </source>
</evidence>
<dbReference type="InterPro" id="IPR016181">
    <property type="entry name" value="Acyl_CoA_acyltransferase"/>
</dbReference>
<gene>
    <name evidence="2" type="ORF">CLV43_101664</name>
</gene>
<dbReference type="PROSITE" id="PS51186">
    <property type="entry name" value="GNAT"/>
    <property type="match status" value="1"/>
</dbReference>
<feature type="domain" description="N-acetyltransferase" evidence="1">
    <location>
        <begin position="16"/>
        <end position="165"/>
    </location>
</feature>
<organism evidence="2 3">
    <name type="scientific">Umezawaea tangerina</name>
    <dbReference type="NCBI Taxonomy" id="84725"/>
    <lineage>
        <taxon>Bacteria</taxon>
        <taxon>Bacillati</taxon>
        <taxon>Actinomycetota</taxon>
        <taxon>Actinomycetes</taxon>
        <taxon>Pseudonocardiales</taxon>
        <taxon>Pseudonocardiaceae</taxon>
        <taxon>Umezawaea</taxon>
    </lineage>
</organism>
<dbReference type="SUPFAM" id="SSF55729">
    <property type="entry name" value="Acyl-CoA N-acyltransferases (Nat)"/>
    <property type="match status" value="1"/>
</dbReference>
<sequence>MTPALPTVEAIRTERLVLEPLRVRHADEMAPLLDDERLHEFIGGRPLTPDQLRARYARLAAGGHNGWFNWVVRCCGVAVGTVQATVEGAAADVAWVVGTGHQRKGYATEAARGVVGWLGEHGIRQPGAAIHPGNHASAAVARKLGLVPTDVVDDDGEVRWVSAAP</sequence>
<dbReference type="InterPro" id="IPR051531">
    <property type="entry name" value="N-acetyltransferase"/>
</dbReference>
<dbReference type="Gene3D" id="3.40.630.30">
    <property type="match status" value="1"/>
</dbReference>
<keyword evidence="2" id="KW-0808">Transferase</keyword>
<evidence type="ECO:0000313" key="2">
    <source>
        <dbReference type="EMBL" id="PRY46388.1"/>
    </source>
</evidence>
<dbReference type="Proteomes" id="UP000239494">
    <property type="component" value="Unassembled WGS sequence"/>
</dbReference>
<keyword evidence="3" id="KW-1185">Reference proteome</keyword>
<dbReference type="InterPro" id="IPR000182">
    <property type="entry name" value="GNAT_dom"/>
</dbReference>